<evidence type="ECO:0000313" key="3">
    <source>
        <dbReference type="Proteomes" id="UP001146120"/>
    </source>
</evidence>
<reference evidence="2" key="2">
    <citation type="journal article" date="2023" name="Microbiol Resour">
        <title>Decontamination and Annotation of the Draft Genome Sequence of the Oomycete Lagenidium giganteum ARSEF 373.</title>
        <authorList>
            <person name="Morgan W.R."/>
            <person name="Tartar A."/>
        </authorList>
    </citation>
    <scope>NUCLEOTIDE SEQUENCE</scope>
    <source>
        <strain evidence="2">ARSEF 373</strain>
    </source>
</reference>
<name>A0AAV2Z8S4_9STRA</name>
<dbReference type="GO" id="GO:0004523">
    <property type="term" value="F:RNA-DNA hybrid ribonuclease activity"/>
    <property type="evidence" value="ECO:0007669"/>
    <property type="project" value="InterPro"/>
</dbReference>
<dbReference type="GO" id="GO:0003676">
    <property type="term" value="F:nucleic acid binding"/>
    <property type="evidence" value="ECO:0007669"/>
    <property type="project" value="InterPro"/>
</dbReference>
<protein>
    <recommendedName>
        <fullName evidence="1">RNase H type-1 domain-containing protein</fullName>
    </recommendedName>
</protein>
<evidence type="ECO:0000259" key="1">
    <source>
        <dbReference type="Pfam" id="PF13456"/>
    </source>
</evidence>
<evidence type="ECO:0000313" key="2">
    <source>
        <dbReference type="EMBL" id="DBA01040.1"/>
    </source>
</evidence>
<feature type="domain" description="RNase H type-1" evidence="1">
    <location>
        <begin position="1"/>
        <end position="53"/>
    </location>
</feature>
<dbReference type="Pfam" id="PF13456">
    <property type="entry name" value="RVT_3"/>
    <property type="match status" value="1"/>
</dbReference>
<accession>A0AAV2Z8S4</accession>
<dbReference type="AlphaFoldDB" id="A0AAV2Z8S4"/>
<organism evidence="2 3">
    <name type="scientific">Lagenidium giganteum</name>
    <dbReference type="NCBI Taxonomy" id="4803"/>
    <lineage>
        <taxon>Eukaryota</taxon>
        <taxon>Sar</taxon>
        <taxon>Stramenopiles</taxon>
        <taxon>Oomycota</taxon>
        <taxon>Peronosporomycetes</taxon>
        <taxon>Pythiales</taxon>
        <taxon>Pythiaceae</taxon>
    </lineage>
</organism>
<dbReference type="EMBL" id="DAKRPA010000054">
    <property type="protein sequence ID" value="DBA01040.1"/>
    <property type="molecule type" value="Genomic_DNA"/>
</dbReference>
<dbReference type="InterPro" id="IPR002156">
    <property type="entry name" value="RNaseH_domain"/>
</dbReference>
<sequence length="70" mass="8215">MIIRQLSSRTPPKATYLRRRYAAIWSMTDSHSVASWSHHYRQYNKMTDSAANIALNMRFIQEATQLQAWG</sequence>
<dbReference type="Proteomes" id="UP001146120">
    <property type="component" value="Unassembled WGS sequence"/>
</dbReference>
<proteinExistence type="predicted"/>
<keyword evidence="3" id="KW-1185">Reference proteome</keyword>
<gene>
    <name evidence="2" type="ORF">N0F65_002650</name>
</gene>
<comment type="caution">
    <text evidence="2">The sequence shown here is derived from an EMBL/GenBank/DDBJ whole genome shotgun (WGS) entry which is preliminary data.</text>
</comment>
<reference evidence="2" key="1">
    <citation type="submission" date="2022-11" db="EMBL/GenBank/DDBJ databases">
        <authorList>
            <person name="Morgan W.R."/>
            <person name="Tartar A."/>
        </authorList>
    </citation>
    <scope>NUCLEOTIDE SEQUENCE</scope>
    <source>
        <strain evidence="2">ARSEF 373</strain>
    </source>
</reference>